<dbReference type="PANTHER" id="PTHR23419">
    <property type="entry name" value="DIVALENT CATION TOLERANCE CUTA-RELATED"/>
    <property type="match status" value="1"/>
</dbReference>
<dbReference type="InterPro" id="IPR015867">
    <property type="entry name" value="N-reg_PII/ATP_PRibTrfase_C"/>
</dbReference>
<dbReference type="Pfam" id="PF03091">
    <property type="entry name" value="CutA1"/>
    <property type="match status" value="1"/>
</dbReference>
<reference evidence="2" key="1">
    <citation type="submission" date="2018-06" db="EMBL/GenBank/DDBJ databases">
        <authorList>
            <person name="Zhirakovskaya E."/>
        </authorList>
    </citation>
    <scope>NUCLEOTIDE SEQUENCE</scope>
</reference>
<dbReference type="SUPFAM" id="SSF54913">
    <property type="entry name" value="GlnB-like"/>
    <property type="match status" value="1"/>
</dbReference>
<comment type="similarity">
    <text evidence="1">Belongs to the CutA family.</text>
</comment>
<dbReference type="AlphaFoldDB" id="A0A3B0R7F0"/>
<proteinExistence type="inferred from homology"/>
<dbReference type="GO" id="GO:0010038">
    <property type="term" value="P:response to metal ion"/>
    <property type="evidence" value="ECO:0007669"/>
    <property type="project" value="InterPro"/>
</dbReference>
<accession>A0A3B0R7F0</accession>
<gene>
    <name evidence="2" type="ORF">MNBD_DELTA01-550</name>
</gene>
<protein>
    <submittedName>
        <fullName evidence="2">Periplasmic divalent cation tolerance protein CutA</fullName>
    </submittedName>
</protein>
<evidence type="ECO:0000256" key="1">
    <source>
        <dbReference type="ARBA" id="ARBA00010169"/>
    </source>
</evidence>
<name>A0A3B0R7F0_9ZZZZ</name>
<dbReference type="GO" id="GO:0005507">
    <property type="term" value="F:copper ion binding"/>
    <property type="evidence" value="ECO:0007669"/>
    <property type="project" value="TreeGrafter"/>
</dbReference>
<sequence length="107" mass="11752">MSGGSYIVVFMTAPSEDEAAAIGKTVVEEGLAACCNIASGLRSIYKWKGKICDEKEVLCILKTRTELFEALKARIVELHSYEVPEVIAIDIKDGHGDYLKWIDEVTG</sequence>
<dbReference type="PANTHER" id="PTHR23419:SF8">
    <property type="entry name" value="FI09726P"/>
    <property type="match status" value="1"/>
</dbReference>
<organism evidence="2">
    <name type="scientific">hydrothermal vent metagenome</name>
    <dbReference type="NCBI Taxonomy" id="652676"/>
    <lineage>
        <taxon>unclassified sequences</taxon>
        <taxon>metagenomes</taxon>
        <taxon>ecological metagenomes</taxon>
    </lineage>
</organism>
<dbReference type="Gene3D" id="3.30.70.120">
    <property type="match status" value="1"/>
</dbReference>
<dbReference type="InterPro" id="IPR011322">
    <property type="entry name" value="N-reg_PII-like_a/b"/>
</dbReference>
<dbReference type="EMBL" id="UOEA01000050">
    <property type="protein sequence ID" value="VAV83778.1"/>
    <property type="molecule type" value="Genomic_DNA"/>
</dbReference>
<dbReference type="InterPro" id="IPR004323">
    <property type="entry name" value="Ion_tolerance_CutA"/>
</dbReference>
<evidence type="ECO:0000313" key="2">
    <source>
        <dbReference type="EMBL" id="VAV83778.1"/>
    </source>
</evidence>